<feature type="transmembrane region" description="Helical" evidence="1">
    <location>
        <begin position="53"/>
        <end position="74"/>
    </location>
</feature>
<dbReference type="SUPFAM" id="SSF103473">
    <property type="entry name" value="MFS general substrate transporter"/>
    <property type="match status" value="1"/>
</dbReference>
<keyword evidence="3" id="KW-1185">Reference proteome</keyword>
<keyword evidence="1" id="KW-0812">Transmembrane</keyword>
<evidence type="ECO:0000256" key="1">
    <source>
        <dbReference type="SAM" id="Phobius"/>
    </source>
</evidence>
<comment type="caution">
    <text evidence="2">The sequence shown here is derived from an EMBL/GenBank/DDBJ whole genome shotgun (WGS) entry which is preliminary data.</text>
</comment>
<dbReference type="Gene3D" id="1.20.1250.20">
    <property type="entry name" value="MFS general substrate transporter like domains"/>
    <property type="match status" value="1"/>
</dbReference>
<dbReference type="InterPro" id="IPR036259">
    <property type="entry name" value="MFS_trans_sf"/>
</dbReference>
<name>A0A9K3D1H7_9EUKA</name>
<keyword evidence="1" id="KW-0472">Membrane</keyword>
<feature type="transmembrane region" description="Helical" evidence="1">
    <location>
        <begin position="86"/>
        <end position="106"/>
    </location>
</feature>
<feature type="transmembrane region" description="Helical" evidence="1">
    <location>
        <begin position="112"/>
        <end position="136"/>
    </location>
</feature>
<dbReference type="AlphaFoldDB" id="A0A9K3D1H7"/>
<proteinExistence type="predicted"/>
<dbReference type="EMBL" id="BDIP01002008">
    <property type="protein sequence ID" value="GIQ85564.1"/>
    <property type="molecule type" value="Genomic_DNA"/>
</dbReference>
<feature type="non-terminal residue" evidence="2">
    <location>
        <position position="1"/>
    </location>
</feature>
<feature type="transmembrane region" description="Helical" evidence="1">
    <location>
        <begin position="21"/>
        <end position="41"/>
    </location>
</feature>
<dbReference type="Proteomes" id="UP000265618">
    <property type="component" value="Unassembled WGS sequence"/>
</dbReference>
<organism evidence="2 3">
    <name type="scientific">Kipferlia bialata</name>
    <dbReference type="NCBI Taxonomy" id="797122"/>
    <lineage>
        <taxon>Eukaryota</taxon>
        <taxon>Metamonada</taxon>
        <taxon>Carpediemonas-like organisms</taxon>
        <taxon>Kipferlia</taxon>
    </lineage>
</organism>
<gene>
    <name evidence="2" type="ORF">KIPB_007253</name>
</gene>
<keyword evidence="1" id="KW-1133">Transmembrane helix</keyword>
<evidence type="ECO:0000313" key="3">
    <source>
        <dbReference type="Proteomes" id="UP000265618"/>
    </source>
</evidence>
<protein>
    <submittedName>
        <fullName evidence="2">Uncharacterized protein</fullName>
    </submittedName>
</protein>
<accession>A0A9K3D1H7</accession>
<sequence>MAGIFFMVCLQCLNYFLSLHPYISMAGIFFMVCLQCLNYFLSYAYEWVFGLDVGTAGLMMAIGPIGMAATAIIIGKVMEKVAARPILMGGMLLTALSALPIAGSVMPLMSLGWSLVFVFCCSAPLGLIGASFIPGIGYSENDRGKKYTDESRIETVTLDSTAAIEGSSLLGDASEGSPLDGRKRTVMMHGEHEEIESDSGEV</sequence>
<evidence type="ECO:0000313" key="2">
    <source>
        <dbReference type="EMBL" id="GIQ85564.1"/>
    </source>
</evidence>
<reference evidence="2 3" key="1">
    <citation type="journal article" date="2018" name="PLoS ONE">
        <title>The draft genome of Kipferlia bialata reveals reductive genome evolution in fornicate parasites.</title>
        <authorList>
            <person name="Tanifuji G."/>
            <person name="Takabayashi S."/>
            <person name="Kume K."/>
            <person name="Takagi M."/>
            <person name="Nakayama T."/>
            <person name="Kamikawa R."/>
            <person name="Inagaki Y."/>
            <person name="Hashimoto T."/>
        </authorList>
    </citation>
    <scope>NUCLEOTIDE SEQUENCE [LARGE SCALE GENOMIC DNA]</scope>
    <source>
        <strain evidence="2">NY0173</strain>
    </source>
</reference>